<organism evidence="2">
    <name type="scientific">uncultured Solirubrobacteraceae bacterium</name>
    <dbReference type="NCBI Taxonomy" id="1162706"/>
    <lineage>
        <taxon>Bacteria</taxon>
        <taxon>Bacillati</taxon>
        <taxon>Actinomycetota</taxon>
        <taxon>Thermoleophilia</taxon>
        <taxon>Solirubrobacterales</taxon>
        <taxon>Solirubrobacteraceae</taxon>
        <taxon>environmental samples</taxon>
    </lineage>
</organism>
<sequence length="255" mass="24707">MSKARAAGVLAAGFLSLVPAVASAAPVTVDLRVEGRTRTLLERQVTTDVRTFRFTDAPATFPCDATGPTGSAAAPSPTRGGALVTAAEEAGVALTGTVGSFGPTFATVAGEAVGYDAATGAYLVEYENGVPAQFGSCNDAIAQGDEVVFAYGTGSEPVLRLAAPATAAPGRPVTVRVTDAASGAGIAGASVGGATTGTDGTATVTLTERGPASLKASKPGTIRSNAARTCVTDGADGFCATAAPAPGADTAAPGA</sequence>
<evidence type="ECO:0000256" key="1">
    <source>
        <dbReference type="SAM" id="SignalP"/>
    </source>
</evidence>
<feature type="signal peptide" evidence="1">
    <location>
        <begin position="1"/>
        <end position="24"/>
    </location>
</feature>
<evidence type="ECO:0008006" key="3">
    <source>
        <dbReference type="Google" id="ProtNLM"/>
    </source>
</evidence>
<dbReference type="AlphaFoldDB" id="A0A6J4SFA6"/>
<dbReference type="EMBL" id="CADCVO010000278">
    <property type="protein sequence ID" value="CAA9491878.1"/>
    <property type="molecule type" value="Genomic_DNA"/>
</dbReference>
<name>A0A6J4SFA6_9ACTN</name>
<reference evidence="2" key="1">
    <citation type="submission" date="2020-02" db="EMBL/GenBank/DDBJ databases">
        <authorList>
            <person name="Meier V. D."/>
        </authorList>
    </citation>
    <scope>NUCLEOTIDE SEQUENCE</scope>
    <source>
        <strain evidence="2">AVDCRST_MAG13</strain>
    </source>
</reference>
<gene>
    <name evidence="2" type="ORF">AVDCRST_MAG13-1784</name>
</gene>
<accession>A0A6J4SFA6</accession>
<evidence type="ECO:0000313" key="2">
    <source>
        <dbReference type="EMBL" id="CAA9491878.1"/>
    </source>
</evidence>
<protein>
    <recommendedName>
        <fullName evidence="3">DUF4430 domain-containing protein</fullName>
    </recommendedName>
</protein>
<feature type="chain" id="PRO_5026970056" description="DUF4430 domain-containing protein" evidence="1">
    <location>
        <begin position="25"/>
        <end position="255"/>
    </location>
</feature>
<proteinExistence type="predicted"/>
<keyword evidence="1" id="KW-0732">Signal</keyword>
<feature type="non-terminal residue" evidence="2">
    <location>
        <position position="255"/>
    </location>
</feature>